<reference evidence="1 2" key="1">
    <citation type="submission" date="2019-03" db="EMBL/GenBank/DDBJ databases">
        <title>First draft genome of Liparis tanakae, snailfish: a comprehensive survey of snailfish specific genes.</title>
        <authorList>
            <person name="Kim W."/>
            <person name="Song I."/>
            <person name="Jeong J.-H."/>
            <person name="Kim D."/>
            <person name="Kim S."/>
            <person name="Ryu S."/>
            <person name="Song J.Y."/>
            <person name="Lee S.K."/>
        </authorList>
    </citation>
    <scope>NUCLEOTIDE SEQUENCE [LARGE SCALE GENOMIC DNA]</scope>
    <source>
        <tissue evidence="1">Muscle</tissue>
    </source>
</reference>
<dbReference type="Proteomes" id="UP000314294">
    <property type="component" value="Unassembled WGS sequence"/>
</dbReference>
<dbReference type="EMBL" id="SRLO01000314">
    <property type="protein sequence ID" value="TNN61529.1"/>
    <property type="molecule type" value="Genomic_DNA"/>
</dbReference>
<gene>
    <name evidence="1" type="ORF">EYF80_028274</name>
</gene>
<comment type="caution">
    <text evidence="1">The sequence shown here is derived from an EMBL/GenBank/DDBJ whole genome shotgun (WGS) entry which is preliminary data.</text>
</comment>
<protein>
    <submittedName>
        <fullName evidence="1">Uncharacterized protein</fullName>
    </submittedName>
</protein>
<accession>A0A4Z2H6W0</accession>
<evidence type="ECO:0000313" key="1">
    <source>
        <dbReference type="EMBL" id="TNN61529.1"/>
    </source>
</evidence>
<name>A0A4Z2H6W0_9TELE</name>
<sequence>MSLACSVFSLCIVSSEVEVIICNHFLKFSHFEQFFQIFHGLQVQEVALLNSFRFTHGIQMLGLKEISGGFHISAGDAFGDVDVRLLLVFLSVNGLSLKHPSCVSDIFAGYDFLLGDIPHLVFIQVVVFDGIQRLVFEHPTHGPHFAFEDLVPFQVKRSHPMFTSRWSWTTSLPLLLTVTSEELDVSCQTQSDGSWNWATLDWEVDEENSWLSNCFFTLARPPGSEQASDSLITCPAERNTRVWKTWSSHHQTQASVLTDYLMQ</sequence>
<dbReference type="AlphaFoldDB" id="A0A4Z2H6W0"/>
<proteinExistence type="predicted"/>
<organism evidence="1 2">
    <name type="scientific">Liparis tanakae</name>
    <name type="common">Tanaka's snailfish</name>
    <dbReference type="NCBI Taxonomy" id="230148"/>
    <lineage>
        <taxon>Eukaryota</taxon>
        <taxon>Metazoa</taxon>
        <taxon>Chordata</taxon>
        <taxon>Craniata</taxon>
        <taxon>Vertebrata</taxon>
        <taxon>Euteleostomi</taxon>
        <taxon>Actinopterygii</taxon>
        <taxon>Neopterygii</taxon>
        <taxon>Teleostei</taxon>
        <taxon>Neoteleostei</taxon>
        <taxon>Acanthomorphata</taxon>
        <taxon>Eupercaria</taxon>
        <taxon>Perciformes</taxon>
        <taxon>Cottioidei</taxon>
        <taxon>Cottales</taxon>
        <taxon>Liparidae</taxon>
        <taxon>Liparis</taxon>
    </lineage>
</organism>
<keyword evidence="2" id="KW-1185">Reference proteome</keyword>
<evidence type="ECO:0000313" key="2">
    <source>
        <dbReference type="Proteomes" id="UP000314294"/>
    </source>
</evidence>